<keyword evidence="2" id="KW-0813">Transport</keyword>
<dbReference type="EMBL" id="UINC01003676">
    <property type="protein sequence ID" value="SVA08344.1"/>
    <property type="molecule type" value="Genomic_DNA"/>
</dbReference>
<feature type="non-terminal residue" evidence="7">
    <location>
        <position position="1"/>
    </location>
</feature>
<feature type="region of interest" description="Disordered" evidence="5">
    <location>
        <begin position="314"/>
        <end position="339"/>
    </location>
</feature>
<evidence type="ECO:0000259" key="6">
    <source>
        <dbReference type="PROSITE" id="PS50893"/>
    </source>
</evidence>
<evidence type="ECO:0000256" key="5">
    <source>
        <dbReference type="SAM" id="MobiDB-lite"/>
    </source>
</evidence>
<dbReference type="SMART" id="SM00382">
    <property type="entry name" value="AAA"/>
    <property type="match status" value="1"/>
</dbReference>
<dbReference type="PANTHER" id="PTHR43335:SF4">
    <property type="entry name" value="ABC TRANSPORTER, ATP-BINDING PROTEIN"/>
    <property type="match status" value="1"/>
</dbReference>
<evidence type="ECO:0000256" key="3">
    <source>
        <dbReference type="ARBA" id="ARBA00022741"/>
    </source>
</evidence>
<dbReference type="CDD" id="cd03230">
    <property type="entry name" value="ABC_DR_subfamily_A"/>
    <property type="match status" value="1"/>
</dbReference>
<evidence type="ECO:0000313" key="7">
    <source>
        <dbReference type="EMBL" id="SVA08344.1"/>
    </source>
</evidence>
<dbReference type="InterPro" id="IPR003593">
    <property type="entry name" value="AAA+_ATPase"/>
</dbReference>
<keyword evidence="4" id="KW-0067">ATP-binding</keyword>
<accession>A0A381SY97</accession>
<feature type="domain" description="ABC transporter" evidence="6">
    <location>
        <begin position="2"/>
        <end position="231"/>
    </location>
</feature>
<name>A0A381SY97_9ZZZZ</name>
<dbReference type="Pfam" id="PF00005">
    <property type="entry name" value="ABC_tran"/>
    <property type="match status" value="1"/>
</dbReference>
<evidence type="ECO:0000256" key="2">
    <source>
        <dbReference type="ARBA" id="ARBA00022448"/>
    </source>
</evidence>
<gene>
    <name evidence="7" type="ORF">METZ01_LOCUS61198</name>
</gene>
<dbReference type="Gene3D" id="3.40.50.300">
    <property type="entry name" value="P-loop containing nucleotide triphosphate hydrolases"/>
    <property type="match status" value="1"/>
</dbReference>
<comment type="similarity">
    <text evidence="1">Belongs to the ABC transporter superfamily.</text>
</comment>
<reference evidence="7" key="1">
    <citation type="submission" date="2018-05" db="EMBL/GenBank/DDBJ databases">
        <authorList>
            <person name="Lanie J.A."/>
            <person name="Ng W.-L."/>
            <person name="Kazmierczak K.M."/>
            <person name="Andrzejewski T.M."/>
            <person name="Davidsen T.M."/>
            <person name="Wayne K.J."/>
            <person name="Tettelin H."/>
            <person name="Glass J.I."/>
            <person name="Rusch D."/>
            <person name="Podicherti R."/>
            <person name="Tsui H.-C.T."/>
            <person name="Winkler M.E."/>
        </authorList>
    </citation>
    <scope>NUCLEOTIDE SEQUENCE</scope>
</reference>
<dbReference type="GO" id="GO:0005524">
    <property type="term" value="F:ATP binding"/>
    <property type="evidence" value="ECO:0007669"/>
    <property type="project" value="UniProtKB-KW"/>
</dbReference>
<proteinExistence type="inferred from homology"/>
<organism evidence="7">
    <name type="scientific">marine metagenome</name>
    <dbReference type="NCBI Taxonomy" id="408172"/>
    <lineage>
        <taxon>unclassified sequences</taxon>
        <taxon>metagenomes</taxon>
        <taxon>ecological metagenomes</taxon>
    </lineage>
</organism>
<keyword evidence="3" id="KW-0547">Nucleotide-binding</keyword>
<dbReference type="SUPFAM" id="SSF52540">
    <property type="entry name" value="P-loop containing nucleoside triphosphate hydrolases"/>
    <property type="match status" value="1"/>
</dbReference>
<dbReference type="PANTHER" id="PTHR43335">
    <property type="entry name" value="ABC TRANSPORTER, ATP-BINDING PROTEIN"/>
    <property type="match status" value="1"/>
</dbReference>
<evidence type="ECO:0000256" key="1">
    <source>
        <dbReference type="ARBA" id="ARBA00005417"/>
    </source>
</evidence>
<dbReference type="InterPro" id="IPR027417">
    <property type="entry name" value="P-loop_NTPase"/>
</dbReference>
<dbReference type="PROSITE" id="PS50893">
    <property type="entry name" value="ABC_TRANSPORTER_2"/>
    <property type="match status" value="1"/>
</dbReference>
<dbReference type="AlphaFoldDB" id="A0A381SY97"/>
<evidence type="ECO:0000256" key="4">
    <source>
        <dbReference type="ARBA" id="ARBA00022840"/>
    </source>
</evidence>
<dbReference type="GO" id="GO:0016887">
    <property type="term" value="F:ATP hydrolysis activity"/>
    <property type="evidence" value="ECO:0007669"/>
    <property type="project" value="InterPro"/>
</dbReference>
<dbReference type="InterPro" id="IPR003439">
    <property type="entry name" value="ABC_transporter-like_ATP-bd"/>
</dbReference>
<sequence length="339" mass="37808">VIEVRHLSKTYGSVTAVDDISFRVAHGEILGFLGPNGAGKTTTMRILTGYIPPTEGEAIVAGFNVFDEPIEAKRRTGYLPETPPLYPEMTVREFLTFVAQINNIARADRRRRVITAMERTWVSDMADRHCATLSKGYRQRVGLAQAILHNPEVLILDEPTAGLDPKQIIETRELIKELAGDHTIILSTHILPEVSQTCQRVVIISRGHVVAENTPENLTALGQGVTTVRLRFDTQDMTAPTTLASIPGVLRVTTVEQRNSITTMDVETEHDHDLRRDLARTIVANGWGLIELRSMQMSLEDVFLHLTTEEQDEGPIILDEPSPPEQLHHKKHAAELDNE</sequence>
<protein>
    <recommendedName>
        <fullName evidence="6">ABC transporter domain-containing protein</fullName>
    </recommendedName>
</protein>